<protein>
    <recommendedName>
        <fullName evidence="3">Nucleotidyltransferase family protein</fullName>
    </recommendedName>
</protein>
<dbReference type="EMBL" id="RQYF01000125">
    <property type="protein sequence ID" value="RRD86855.1"/>
    <property type="molecule type" value="Genomic_DNA"/>
</dbReference>
<evidence type="ECO:0000313" key="1">
    <source>
        <dbReference type="EMBL" id="RRD86855.1"/>
    </source>
</evidence>
<dbReference type="Pfam" id="PF14907">
    <property type="entry name" value="NTP_transf_5"/>
    <property type="match status" value="1"/>
</dbReference>
<accession>A0A3P1ZVQ1</accession>
<keyword evidence="2" id="KW-1185">Reference proteome</keyword>
<sequence>MNNIQEAIFEIVKYGLGKSTECRITKPVDGKILFELVQKQGITAIILDGINKCFEKGIKIDIDFRTKMEWIGLTQQIEQRYRQYEKNIKKLGAFYREHGIRMMVLKGYGLAQNYPIPSHRPCGDIDIYLFGEQEKADKLLQEMLGITINKSHHHHTVFRFKNEAVENHYDFLNVHVRPSNKRIEKKLKELADLDINDNFDDNIIFPSVEFNAIYLLRHCASHFASTEMTVRQILDWGFFMEKHHQEINWDEYIPYIKQEGMYRFYNLWGLFCMKHLGFDASIFHGLHEDDLFERFCNEIMEPEFKDHENGKLLHSLSVKPRRWWHNRWKNRLCYPDNPWEEFIYGLWAKVLKPSHFIQ</sequence>
<organism evidence="1 2">
    <name type="scientific">Prevotella heparinolytica</name>
    <dbReference type="NCBI Taxonomy" id="28113"/>
    <lineage>
        <taxon>Bacteria</taxon>
        <taxon>Pseudomonadati</taxon>
        <taxon>Bacteroidota</taxon>
        <taxon>Bacteroidia</taxon>
        <taxon>Bacteroidales</taxon>
        <taxon>Bacteroidaceae</taxon>
        <taxon>Bacteroides</taxon>
    </lineage>
</organism>
<dbReference type="InterPro" id="IPR039498">
    <property type="entry name" value="NTP_transf_5"/>
</dbReference>
<dbReference type="RefSeq" id="WP_125240183.1">
    <property type="nucleotide sequence ID" value="NZ_RQYF01000125.1"/>
</dbReference>
<gene>
    <name evidence="1" type="ORF">EII33_13765</name>
</gene>
<comment type="caution">
    <text evidence="1">The sequence shown here is derived from an EMBL/GenBank/DDBJ whole genome shotgun (WGS) entry which is preliminary data.</text>
</comment>
<dbReference type="AlphaFoldDB" id="A0A3P1ZVQ1"/>
<dbReference type="Proteomes" id="UP000279562">
    <property type="component" value="Unassembled WGS sequence"/>
</dbReference>
<name>A0A3P1ZVQ1_9BACE</name>
<evidence type="ECO:0000313" key="2">
    <source>
        <dbReference type="Proteomes" id="UP000279562"/>
    </source>
</evidence>
<reference evidence="1 2" key="1">
    <citation type="submission" date="2018-11" db="EMBL/GenBank/DDBJ databases">
        <title>Genomes From Bacteria Associated with the Canine Oral Cavity: a Test Case for Automated Genome-Based Taxonomic Assignment.</title>
        <authorList>
            <person name="Coil D.A."/>
            <person name="Jospin G."/>
            <person name="Darling A.E."/>
            <person name="Wallis C."/>
            <person name="Davis I.J."/>
            <person name="Harris S."/>
            <person name="Eisen J.A."/>
            <person name="Holcombe L.J."/>
            <person name="O'Flynn C."/>
        </authorList>
    </citation>
    <scope>NUCLEOTIDE SEQUENCE [LARGE SCALE GENOMIC DNA]</scope>
    <source>
        <strain evidence="1 2">OH1047_COT-310</strain>
    </source>
</reference>
<proteinExistence type="predicted"/>
<evidence type="ECO:0008006" key="3">
    <source>
        <dbReference type="Google" id="ProtNLM"/>
    </source>
</evidence>